<name>T1ADP9_9ZZZZ</name>
<feature type="non-terminal residue" evidence="1">
    <location>
        <position position="1"/>
    </location>
</feature>
<organism evidence="1">
    <name type="scientific">mine drainage metagenome</name>
    <dbReference type="NCBI Taxonomy" id="410659"/>
    <lineage>
        <taxon>unclassified sequences</taxon>
        <taxon>metagenomes</taxon>
        <taxon>ecological metagenomes</taxon>
    </lineage>
</organism>
<reference evidence="1" key="2">
    <citation type="journal article" date="2014" name="ISME J.">
        <title>Microbial stratification in low pH oxic and suboxic macroscopic growths along an acid mine drainage.</title>
        <authorList>
            <person name="Mendez-Garcia C."/>
            <person name="Mesa V."/>
            <person name="Sprenger R.R."/>
            <person name="Richter M."/>
            <person name="Diez M.S."/>
            <person name="Solano J."/>
            <person name="Bargiela R."/>
            <person name="Golyshina O.V."/>
            <person name="Manteca A."/>
            <person name="Ramos J.L."/>
            <person name="Gallego J.R."/>
            <person name="Llorente I."/>
            <person name="Martins Dos Santos V.A."/>
            <person name="Jensen O.N."/>
            <person name="Pelaez A.I."/>
            <person name="Sanchez J."/>
            <person name="Ferrer M."/>
        </authorList>
    </citation>
    <scope>NUCLEOTIDE SEQUENCE</scope>
</reference>
<accession>T1ADP9</accession>
<gene>
    <name evidence="1" type="ORF">B1B_09517</name>
</gene>
<protein>
    <submittedName>
        <fullName evidence="1">Uncharacterized protein</fullName>
    </submittedName>
</protein>
<reference evidence="1" key="1">
    <citation type="submission" date="2013-08" db="EMBL/GenBank/DDBJ databases">
        <authorList>
            <person name="Mendez C."/>
            <person name="Richter M."/>
            <person name="Ferrer M."/>
            <person name="Sanchez J."/>
        </authorList>
    </citation>
    <scope>NUCLEOTIDE SEQUENCE</scope>
</reference>
<dbReference type="AlphaFoldDB" id="T1ADP9"/>
<sequence length="73" mass="8163">GVAKKLREHREELFAPNVVAQVNGKQVVRHIHRSNGAAERKFHGLRRHGKRITGMDGSDRLVQREGAGMLLAD</sequence>
<proteinExistence type="predicted"/>
<dbReference type="EMBL" id="AUZY01006312">
    <property type="protein sequence ID" value="EQD54768.1"/>
    <property type="molecule type" value="Genomic_DNA"/>
</dbReference>
<evidence type="ECO:0000313" key="1">
    <source>
        <dbReference type="EMBL" id="EQD54768.1"/>
    </source>
</evidence>
<comment type="caution">
    <text evidence="1">The sequence shown here is derived from an EMBL/GenBank/DDBJ whole genome shotgun (WGS) entry which is preliminary data.</text>
</comment>
<feature type="non-terminal residue" evidence="1">
    <location>
        <position position="73"/>
    </location>
</feature>